<keyword evidence="3" id="KW-1185">Reference proteome</keyword>
<feature type="chain" id="PRO_5040775102" description="Lipoprotein" evidence="1">
    <location>
        <begin position="24"/>
        <end position="119"/>
    </location>
</feature>
<name>A0A9X0R7C5_VIBME</name>
<keyword evidence="1" id="KW-0732">Signal</keyword>
<evidence type="ECO:0000256" key="1">
    <source>
        <dbReference type="SAM" id="SignalP"/>
    </source>
</evidence>
<proteinExistence type="predicted"/>
<dbReference type="RefSeq" id="WP_186462553.1">
    <property type="nucleotide sequence ID" value="NZ_CAWQOS010000045.1"/>
</dbReference>
<evidence type="ECO:0008006" key="4">
    <source>
        <dbReference type="Google" id="ProtNLM"/>
    </source>
</evidence>
<dbReference type="PROSITE" id="PS51257">
    <property type="entry name" value="PROKAR_LIPOPROTEIN"/>
    <property type="match status" value="1"/>
</dbReference>
<evidence type="ECO:0000313" key="2">
    <source>
        <dbReference type="EMBL" id="MBC5850268.1"/>
    </source>
</evidence>
<gene>
    <name evidence="2" type="ORF">H8Q88_04755</name>
</gene>
<dbReference type="AlphaFoldDB" id="A0A9X0R7C5"/>
<accession>A0A9X0R7C5</accession>
<comment type="caution">
    <text evidence="2">The sequence shown here is derived from an EMBL/GenBank/DDBJ whole genome shotgun (WGS) entry which is preliminary data.</text>
</comment>
<protein>
    <recommendedName>
        <fullName evidence="4">Lipoprotein</fullName>
    </recommendedName>
</protein>
<dbReference type="Proteomes" id="UP000615796">
    <property type="component" value="Unassembled WGS sequence"/>
</dbReference>
<feature type="signal peptide" evidence="1">
    <location>
        <begin position="1"/>
        <end position="23"/>
    </location>
</feature>
<reference evidence="2" key="1">
    <citation type="submission" date="2020-08" db="EMBL/GenBank/DDBJ databases">
        <title>Genome Sequencing and Pan-Genome Analysis of Migratory bird Vibrio Strains, Inner Mongolia.</title>
        <authorList>
            <person name="Zheng L."/>
        </authorList>
    </citation>
    <scope>NUCLEOTIDE SEQUENCE</scope>
    <source>
        <strain evidence="2">M13F</strain>
    </source>
</reference>
<evidence type="ECO:0000313" key="3">
    <source>
        <dbReference type="Proteomes" id="UP000615796"/>
    </source>
</evidence>
<dbReference type="EMBL" id="JACRUP010000002">
    <property type="protein sequence ID" value="MBC5850268.1"/>
    <property type="molecule type" value="Genomic_DNA"/>
</dbReference>
<sequence>MIRVVFSTLLVFILSACSGAESAATDPVVGDKIPLLSYQVNPNHIAFEALGNGCSQADHFALQIDSIHRQAATVSVMRVKQDMCRRMPMWESFTLALPKELQGKTLSVTNPQGQADSKG</sequence>
<organism evidence="2 3">
    <name type="scientific">Vibrio metschnikovii</name>
    <dbReference type="NCBI Taxonomy" id="28172"/>
    <lineage>
        <taxon>Bacteria</taxon>
        <taxon>Pseudomonadati</taxon>
        <taxon>Pseudomonadota</taxon>
        <taxon>Gammaproteobacteria</taxon>
        <taxon>Vibrionales</taxon>
        <taxon>Vibrionaceae</taxon>
        <taxon>Vibrio</taxon>
    </lineage>
</organism>